<feature type="binding site" evidence="10">
    <location>
        <position position="38"/>
    </location>
    <ligand>
        <name>NAD(+)</name>
        <dbReference type="ChEBI" id="CHEBI:57540"/>
    </ligand>
</feature>
<evidence type="ECO:0000256" key="7">
    <source>
        <dbReference type="PIRNR" id="PIRNR000124"/>
    </source>
</evidence>
<comment type="caution">
    <text evidence="12">The sequence shown here is derived from an EMBL/GenBank/DDBJ whole genome shotgun (WGS) entry which is preliminary data.</text>
</comment>
<dbReference type="InterPro" id="IPR036220">
    <property type="entry name" value="UDP-Glc/GDP-Man_DH_C_sf"/>
</dbReference>
<feature type="binding site" evidence="9">
    <location>
        <position position="264"/>
    </location>
    <ligand>
        <name>substrate</name>
    </ligand>
</feature>
<evidence type="ECO:0000256" key="6">
    <source>
        <dbReference type="ARBA" id="ARBA00047473"/>
    </source>
</evidence>
<evidence type="ECO:0000256" key="10">
    <source>
        <dbReference type="PIRSR" id="PIRSR500134-3"/>
    </source>
</evidence>
<evidence type="ECO:0000256" key="3">
    <source>
        <dbReference type="ARBA" id="ARBA00012954"/>
    </source>
</evidence>
<feature type="binding site" evidence="9">
    <location>
        <begin position="256"/>
        <end position="260"/>
    </location>
    <ligand>
        <name>substrate</name>
    </ligand>
</feature>
<dbReference type="Pfam" id="PF00984">
    <property type="entry name" value="UDPG_MGDP_dh"/>
    <property type="match status" value="1"/>
</dbReference>
<dbReference type="PIRSF" id="PIRSF000124">
    <property type="entry name" value="UDPglc_GDPman_dh"/>
    <property type="match status" value="1"/>
</dbReference>
<evidence type="ECO:0000256" key="9">
    <source>
        <dbReference type="PIRSR" id="PIRSR500134-2"/>
    </source>
</evidence>
<dbReference type="InterPro" id="IPR028357">
    <property type="entry name" value="UDPglc_DH_bac"/>
</dbReference>
<organism evidence="12 13">
    <name type="scientific">Motilibacter rhizosphaerae</name>
    <dbReference type="NCBI Taxonomy" id="598652"/>
    <lineage>
        <taxon>Bacteria</taxon>
        <taxon>Bacillati</taxon>
        <taxon>Actinomycetota</taxon>
        <taxon>Actinomycetes</taxon>
        <taxon>Motilibacterales</taxon>
        <taxon>Motilibacteraceae</taxon>
        <taxon>Motilibacter</taxon>
    </lineage>
</organism>
<feature type="domain" description="UDP-glucose/GDP-mannose dehydrogenase C-terminal" evidence="11">
    <location>
        <begin position="323"/>
        <end position="424"/>
    </location>
</feature>
<keyword evidence="13" id="KW-1185">Reference proteome</keyword>
<keyword evidence="4 7" id="KW-0560">Oxidoreductase</keyword>
<evidence type="ECO:0000256" key="8">
    <source>
        <dbReference type="PIRSR" id="PIRSR500134-1"/>
    </source>
</evidence>
<evidence type="ECO:0000313" key="12">
    <source>
        <dbReference type="EMBL" id="RZS87074.1"/>
    </source>
</evidence>
<feature type="binding site" evidence="9">
    <location>
        <position position="211"/>
    </location>
    <ligand>
        <name>substrate</name>
    </ligand>
</feature>
<dbReference type="InterPro" id="IPR014027">
    <property type="entry name" value="UDP-Glc/GDP-Man_DH_C"/>
</dbReference>
<dbReference type="PIRSF" id="PIRSF500134">
    <property type="entry name" value="UDPglc_DH_bac"/>
    <property type="match status" value="1"/>
</dbReference>
<comment type="catalytic activity">
    <reaction evidence="6 7">
        <text>UDP-alpha-D-glucose + 2 NAD(+) + H2O = UDP-alpha-D-glucuronate + 2 NADH + 3 H(+)</text>
        <dbReference type="Rhea" id="RHEA:23596"/>
        <dbReference type="ChEBI" id="CHEBI:15377"/>
        <dbReference type="ChEBI" id="CHEBI:15378"/>
        <dbReference type="ChEBI" id="CHEBI:57540"/>
        <dbReference type="ChEBI" id="CHEBI:57945"/>
        <dbReference type="ChEBI" id="CHEBI:58052"/>
        <dbReference type="ChEBI" id="CHEBI:58885"/>
        <dbReference type="EC" id="1.1.1.22"/>
    </reaction>
</comment>
<dbReference type="GO" id="GO:0006065">
    <property type="term" value="P:UDP-glucuronate biosynthetic process"/>
    <property type="evidence" value="ECO:0007669"/>
    <property type="project" value="UniProtKB-UniPathway"/>
</dbReference>
<dbReference type="SUPFAM" id="SSF51735">
    <property type="entry name" value="NAD(P)-binding Rossmann-fold domains"/>
    <property type="match status" value="1"/>
</dbReference>
<dbReference type="InterPro" id="IPR014026">
    <property type="entry name" value="UDP-Glc/GDP-Man_DH_dimer"/>
</dbReference>
<dbReference type="SMART" id="SM00984">
    <property type="entry name" value="UDPG_MGDP_dh_C"/>
    <property type="match status" value="1"/>
</dbReference>
<feature type="binding site" evidence="10">
    <location>
        <position position="125"/>
    </location>
    <ligand>
        <name>NAD(+)</name>
        <dbReference type="ChEBI" id="CHEBI:57540"/>
    </ligand>
</feature>
<dbReference type="EC" id="1.1.1.22" evidence="3 7"/>
<comment type="similarity">
    <text evidence="2 7">Belongs to the UDP-glucose/GDP-mannose dehydrogenase family.</text>
</comment>
<dbReference type="RefSeq" id="WP_196788568.1">
    <property type="nucleotide sequence ID" value="NZ_SGXD01000003.1"/>
</dbReference>
<dbReference type="Pfam" id="PF03720">
    <property type="entry name" value="UDPG_MGDP_dh_C"/>
    <property type="match status" value="1"/>
</dbReference>
<dbReference type="UniPathway" id="UPA00038">
    <property type="reaction ID" value="UER00491"/>
</dbReference>
<dbReference type="AlphaFoldDB" id="A0A4Q7NP70"/>
<dbReference type="InterPro" id="IPR017476">
    <property type="entry name" value="UDP-Glc/GDP-Man"/>
</dbReference>
<comment type="pathway">
    <text evidence="1">Nucleotide-sugar biosynthesis; UDP-alpha-D-glucuronate biosynthesis; UDP-alpha-D-glucuronate from UDP-alpha-D-glucose: step 1/1.</text>
</comment>
<gene>
    <name evidence="12" type="ORF">EV189_2496</name>
</gene>
<feature type="binding site" evidence="9">
    <location>
        <begin position="156"/>
        <end position="159"/>
    </location>
    <ligand>
        <name>substrate</name>
    </ligand>
</feature>
<feature type="binding site" evidence="10">
    <location>
        <position position="270"/>
    </location>
    <ligand>
        <name>NAD(+)</name>
        <dbReference type="ChEBI" id="CHEBI:57540"/>
    </ligand>
</feature>
<dbReference type="GO" id="GO:0003979">
    <property type="term" value="F:UDP-glucose 6-dehydrogenase activity"/>
    <property type="evidence" value="ECO:0007669"/>
    <property type="project" value="UniProtKB-EC"/>
</dbReference>
<dbReference type="GO" id="GO:0000271">
    <property type="term" value="P:polysaccharide biosynthetic process"/>
    <property type="evidence" value="ECO:0007669"/>
    <property type="project" value="InterPro"/>
</dbReference>
<feature type="binding site" evidence="10">
    <location>
        <position position="337"/>
    </location>
    <ligand>
        <name>NAD(+)</name>
        <dbReference type="ChEBI" id="CHEBI:57540"/>
    </ligand>
</feature>
<evidence type="ECO:0000256" key="2">
    <source>
        <dbReference type="ARBA" id="ARBA00006601"/>
    </source>
</evidence>
<dbReference type="Proteomes" id="UP000293638">
    <property type="component" value="Unassembled WGS sequence"/>
</dbReference>
<evidence type="ECO:0000256" key="4">
    <source>
        <dbReference type="ARBA" id="ARBA00023002"/>
    </source>
</evidence>
<evidence type="ECO:0000256" key="1">
    <source>
        <dbReference type="ARBA" id="ARBA00004701"/>
    </source>
</evidence>
<sequence>MSDLRITVLGTGYLGATHAVCMSALGFEVLGMDVDKAKVDALNAGELPFYEPGLDTLLAEQIATGRLSFTTSYEEVAAFGDVHFIGVGTPQKPGENAADMRFVDAVVDGLAPHLERPCLIAGKSTVPVGTAERLAERIAELAPVGAAAELCWNPEFLREGFAVEDTLHPDRLVFGVRSEHAEQVLRTVYATPISEGTPVVVTDFATAQLVKVAANSFLATKISFINAMAEVCEAAGGDVVTLADAIGYDARIGRRFLNAGLGFGGGCLPKDIRAFMARAGELGADQALTFLNEVDAINMRRRSRTVDLARELLGGHVLGARVGVLGAAFKPDSDDIRDSPALAVAASLQLQGARVAVYDPQANANAARVFPTLRYVGSVVEAVADADVVLHLTEWREFRDLDPAAVASMVHQRNIVDGRNALDVEAWRAAGWTYRSLGRP</sequence>
<evidence type="ECO:0000259" key="11">
    <source>
        <dbReference type="SMART" id="SM00984"/>
    </source>
</evidence>
<protein>
    <recommendedName>
        <fullName evidence="3 7">UDP-glucose 6-dehydrogenase</fullName>
        <ecNumber evidence="3 7">1.1.1.22</ecNumber>
    </recommendedName>
</protein>
<dbReference type="GO" id="GO:0051287">
    <property type="term" value="F:NAD binding"/>
    <property type="evidence" value="ECO:0007669"/>
    <property type="project" value="InterPro"/>
</dbReference>
<dbReference type="InterPro" id="IPR036291">
    <property type="entry name" value="NAD(P)-bd_dom_sf"/>
</dbReference>
<feature type="active site" description="Nucleophile" evidence="8">
    <location>
        <position position="267"/>
    </location>
</feature>
<name>A0A4Q7NP70_9ACTN</name>
<feature type="binding site" evidence="10">
    <location>
        <position position="159"/>
    </location>
    <ligand>
        <name>NAD(+)</name>
        <dbReference type="ChEBI" id="CHEBI:57540"/>
    </ligand>
</feature>
<keyword evidence="5 7" id="KW-0520">NAD</keyword>
<proteinExistence type="inferred from homology"/>
<evidence type="ECO:0000313" key="13">
    <source>
        <dbReference type="Proteomes" id="UP000293638"/>
    </source>
</evidence>
<feature type="binding site" evidence="10">
    <location>
        <position position="89"/>
    </location>
    <ligand>
        <name>NAD(+)</name>
        <dbReference type="ChEBI" id="CHEBI:57540"/>
    </ligand>
</feature>
<dbReference type="SUPFAM" id="SSF48179">
    <property type="entry name" value="6-phosphogluconate dehydrogenase C-terminal domain-like"/>
    <property type="match status" value="1"/>
</dbReference>
<dbReference type="InterPro" id="IPR001732">
    <property type="entry name" value="UDP-Glc/GDP-Man_DH_N"/>
</dbReference>
<dbReference type="Gene3D" id="3.40.50.720">
    <property type="entry name" value="NAD(P)-binding Rossmann-like Domain"/>
    <property type="match status" value="2"/>
</dbReference>
<dbReference type="EMBL" id="SGXD01000003">
    <property type="protein sequence ID" value="RZS87074.1"/>
    <property type="molecule type" value="Genomic_DNA"/>
</dbReference>
<reference evidence="12 13" key="1">
    <citation type="submission" date="2019-02" db="EMBL/GenBank/DDBJ databases">
        <title>Genomic Encyclopedia of Type Strains, Phase IV (KMG-IV): sequencing the most valuable type-strain genomes for metagenomic binning, comparative biology and taxonomic classification.</title>
        <authorList>
            <person name="Goeker M."/>
        </authorList>
    </citation>
    <scope>NUCLEOTIDE SEQUENCE [LARGE SCALE GENOMIC DNA]</scope>
    <source>
        <strain evidence="12 13">DSM 45622</strain>
    </source>
</reference>
<dbReference type="SUPFAM" id="SSF52413">
    <property type="entry name" value="UDP-glucose/GDP-mannose dehydrogenase C-terminal domain"/>
    <property type="match status" value="1"/>
</dbReference>
<dbReference type="NCBIfam" id="TIGR03026">
    <property type="entry name" value="NDP-sugDHase"/>
    <property type="match status" value="1"/>
</dbReference>
<accession>A0A4Q7NP70</accession>
<feature type="binding site" evidence="10">
    <location>
        <position position="33"/>
    </location>
    <ligand>
        <name>NAD(+)</name>
        <dbReference type="ChEBI" id="CHEBI:57540"/>
    </ligand>
</feature>
<dbReference type="Pfam" id="PF03721">
    <property type="entry name" value="UDPG_MGDP_dh_N"/>
    <property type="match status" value="1"/>
</dbReference>
<evidence type="ECO:0000256" key="5">
    <source>
        <dbReference type="ARBA" id="ARBA00023027"/>
    </source>
</evidence>
<feature type="binding site" evidence="9">
    <location>
        <position position="330"/>
    </location>
    <ligand>
        <name>substrate</name>
    </ligand>
</feature>
<dbReference type="InterPro" id="IPR008927">
    <property type="entry name" value="6-PGluconate_DH-like_C_sf"/>
</dbReference>
<dbReference type="Gene3D" id="1.20.5.100">
    <property type="entry name" value="Cytochrome c1, transmembrane anchor, C-terminal"/>
    <property type="match status" value="1"/>
</dbReference>
<dbReference type="PANTHER" id="PTHR43750">
    <property type="entry name" value="UDP-GLUCOSE 6-DEHYDROGENASE TUAD"/>
    <property type="match status" value="1"/>
</dbReference>
<dbReference type="PANTHER" id="PTHR43750:SF3">
    <property type="entry name" value="UDP-GLUCOSE 6-DEHYDROGENASE TUAD"/>
    <property type="match status" value="1"/>
</dbReference>